<organism evidence="1 3">
    <name type="scientific">Eubacterium barkeri</name>
    <name type="common">Clostridium barkeri</name>
    <dbReference type="NCBI Taxonomy" id="1528"/>
    <lineage>
        <taxon>Bacteria</taxon>
        <taxon>Bacillati</taxon>
        <taxon>Bacillota</taxon>
        <taxon>Clostridia</taxon>
        <taxon>Eubacteriales</taxon>
        <taxon>Eubacteriaceae</taxon>
        <taxon>Eubacterium</taxon>
    </lineage>
</organism>
<evidence type="ECO:0000313" key="2">
    <source>
        <dbReference type="EMBL" id="SDY40014.1"/>
    </source>
</evidence>
<gene>
    <name evidence="1" type="ORF">SAMN04488579_11869</name>
    <name evidence="2" type="ORF">SAMN04488579_1311</name>
</gene>
<feature type="non-terminal residue" evidence="1">
    <location>
        <position position="34"/>
    </location>
</feature>
<reference evidence="3" key="2">
    <citation type="submission" date="2016-10" db="EMBL/GenBank/DDBJ databases">
        <authorList>
            <person name="Varghese N."/>
            <person name="Submissions S."/>
        </authorList>
    </citation>
    <scope>NUCLEOTIDE SEQUENCE [LARGE SCALE GENOMIC DNA]</scope>
    <source>
        <strain evidence="3">VPI 5359</strain>
    </source>
</reference>
<protein>
    <submittedName>
        <fullName evidence="1">Uncharacterized protein</fullName>
    </submittedName>
</protein>
<keyword evidence="3" id="KW-1185">Reference proteome</keyword>
<dbReference type="EMBL" id="FNOU01000018">
    <property type="protein sequence ID" value="SDY17263.1"/>
    <property type="molecule type" value="Genomic_DNA"/>
</dbReference>
<reference evidence="1" key="1">
    <citation type="submission" date="2016-10" db="EMBL/GenBank/DDBJ databases">
        <authorList>
            <person name="de Groot N.N."/>
        </authorList>
    </citation>
    <scope>NUCLEOTIDE SEQUENCE [LARGE SCALE GENOMIC DNA]</scope>
    <source>
        <strain evidence="1">VPI 5359</strain>
    </source>
</reference>
<dbReference type="EMBL" id="FNOU01000031">
    <property type="protein sequence ID" value="SDY40014.1"/>
    <property type="molecule type" value="Genomic_DNA"/>
</dbReference>
<dbReference type="AlphaFoldDB" id="A0A1H3HP42"/>
<accession>A0A1H3HP42</accession>
<proteinExistence type="predicted"/>
<sequence>MIKYVLGYFLVLGLILLWNHAASKLSKAEEKAYE</sequence>
<name>A0A1H3HP42_EUBBA</name>
<evidence type="ECO:0000313" key="3">
    <source>
        <dbReference type="Proteomes" id="UP000199652"/>
    </source>
</evidence>
<dbReference type="Proteomes" id="UP000199652">
    <property type="component" value="Unassembled WGS sequence"/>
</dbReference>
<evidence type="ECO:0000313" key="1">
    <source>
        <dbReference type="EMBL" id="SDY17263.1"/>
    </source>
</evidence>